<dbReference type="EMBL" id="DUZY01000005">
    <property type="protein sequence ID" value="DAD39536.1"/>
    <property type="molecule type" value="Genomic_DNA"/>
</dbReference>
<protein>
    <recommendedName>
        <fullName evidence="2">Bet v I/Major latex protein domain-containing protein</fullName>
    </recommendedName>
</protein>
<dbReference type="InterPro" id="IPR000916">
    <property type="entry name" value="Bet_v_I/MLP"/>
</dbReference>
<evidence type="ECO:0000256" key="1">
    <source>
        <dbReference type="ARBA" id="ARBA00038242"/>
    </source>
</evidence>
<dbReference type="SMART" id="SM01037">
    <property type="entry name" value="Bet_v_1"/>
    <property type="match status" value="1"/>
</dbReference>
<dbReference type="GO" id="GO:0006952">
    <property type="term" value="P:defense response"/>
    <property type="evidence" value="ECO:0007669"/>
    <property type="project" value="InterPro"/>
</dbReference>
<keyword evidence="4" id="KW-1185">Reference proteome</keyword>
<dbReference type="InterPro" id="IPR052006">
    <property type="entry name" value="MLP-like"/>
</dbReference>
<dbReference type="SUPFAM" id="SSF55961">
    <property type="entry name" value="Bet v1-like"/>
    <property type="match status" value="1"/>
</dbReference>
<gene>
    <name evidence="3" type="ORF">HUJ06_013859</name>
</gene>
<evidence type="ECO:0000313" key="3">
    <source>
        <dbReference type="EMBL" id="DAD39536.1"/>
    </source>
</evidence>
<accession>A0A822Z8Y2</accession>
<comment type="similarity">
    <text evidence="1">Belongs to the MLP family.</text>
</comment>
<comment type="caution">
    <text evidence="3">The sequence shown here is derived from an EMBL/GenBank/DDBJ whole genome shotgun (WGS) entry which is preliminary data.</text>
</comment>
<evidence type="ECO:0000313" key="4">
    <source>
        <dbReference type="Proteomes" id="UP000607653"/>
    </source>
</evidence>
<dbReference type="AlphaFoldDB" id="A0A822Z8Y2"/>
<feature type="domain" description="Bet v I/Major latex protein" evidence="2">
    <location>
        <begin position="2"/>
        <end position="152"/>
    </location>
</feature>
<sequence length="152" mass="17039">MALTGTVQIEKEIQSSPKKFFHRFMDLPSHFHKAVGHDSHRSTLLEGDGKNVGSLLHFNYALDGTTVRGTVFKIEALHEEKYLVIFGGHEGDALKRYKVVKIIYQVIPKHPKSSVICSIEYEKLNESVPDPTDYVNYGGKIIEGIDGIALQD</sequence>
<reference evidence="3 4" key="1">
    <citation type="journal article" date="2020" name="Mol. Biol. Evol.">
        <title>Distinct Expression and Methylation Patterns for Genes with Different Fates following a Single Whole-Genome Duplication in Flowering Plants.</title>
        <authorList>
            <person name="Shi T."/>
            <person name="Rahmani R.S."/>
            <person name="Gugger P.F."/>
            <person name="Wang M."/>
            <person name="Li H."/>
            <person name="Zhang Y."/>
            <person name="Li Z."/>
            <person name="Wang Q."/>
            <person name="Van de Peer Y."/>
            <person name="Marchal K."/>
            <person name="Chen J."/>
        </authorList>
    </citation>
    <scope>NUCLEOTIDE SEQUENCE [LARGE SCALE GENOMIC DNA]</scope>
    <source>
        <tissue evidence="3">Leaf</tissue>
    </source>
</reference>
<organism evidence="3 4">
    <name type="scientific">Nelumbo nucifera</name>
    <name type="common">Sacred lotus</name>
    <dbReference type="NCBI Taxonomy" id="4432"/>
    <lineage>
        <taxon>Eukaryota</taxon>
        <taxon>Viridiplantae</taxon>
        <taxon>Streptophyta</taxon>
        <taxon>Embryophyta</taxon>
        <taxon>Tracheophyta</taxon>
        <taxon>Spermatophyta</taxon>
        <taxon>Magnoliopsida</taxon>
        <taxon>Proteales</taxon>
        <taxon>Nelumbonaceae</taxon>
        <taxon>Nelumbo</taxon>
    </lineage>
</organism>
<dbReference type="PANTHER" id="PTHR31338:SF16">
    <property type="entry name" value="POLYKETIDE CYCLASE_DEHYDRASE AND LIPID TRANSPORT SUPERFAMILY PROTEIN"/>
    <property type="match status" value="1"/>
</dbReference>
<dbReference type="InterPro" id="IPR023393">
    <property type="entry name" value="START-like_dom_sf"/>
</dbReference>
<dbReference type="Proteomes" id="UP000607653">
    <property type="component" value="Unassembled WGS sequence"/>
</dbReference>
<dbReference type="Gene3D" id="3.30.530.20">
    <property type="match status" value="1"/>
</dbReference>
<name>A0A822Z8Y2_NELNU</name>
<evidence type="ECO:0000259" key="2">
    <source>
        <dbReference type="SMART" id="SM01037"/>
    </source>
</evidence>
<proteinExistence type="inferred from homology"/>
<dbReference type="PANTHER" id="PTHR31338">
    <property type="entry name" value="POLYKETIDE CYCLASE/DEHYDRASE AND LIPID TRANSPORT SUPERFAMILY PROTEIN"/>
    <property type="match status" value="1"/>
</dbReference>
<dbReference type="Pfam" id="PF00407">
    <property type="entry name" value="Bet_v_1"/>
    <property type="match status" value="1"/>
</dbReference>